<proteinExistence type="predicted"/>
<gene>
    <name evidence="1" type="ORF">LC20_03094</name>
</gene>
<dbReference type="KEGG" id="yel:LC20_03094"/>
<evidence type="ECO:0000313" key="1">
    <source>
        <dbReference type="EMBL" id="AHM74347.1"/>
    </source>
</evidence>
<dbReference type="EMBL" id="CP007448">
    <property type="protein sequence ID" value="AHM74347.1"/>
    <property type="molecule type" value="Genomic_DNA"/>
</dbReference>
<organism evidence="1 2">
    <name type="scientific">Yersinia enterocolitica LC20</name>
    <dbReference type="NCBI Taxonomy" id="1443113"/>
    <lineage>
        <taxon>Bacteria</taxon>
        <taxon>Pseudomonadati</taxon>
        <taxon>Pseudomonadota</taxon>
        <taxon>Gammaproteobacteria</taxon>
        <taxon>Enterobacterales</taxon>
        <taxon>Yersiniaceae</taxon>
        <taxon>Yersinia</taxon>
    </lineage>
</organism>
<accession>A0A7U4GFY0</accession>
<name>A0A7U4GFY0_YEREN</name>
<protein>
    <submittedName>
        <fullName evidence="1">Uncharacterized protein</fullName>
    </submittedName>
</protein>
<sequence>MSGYSNLWFSIKNHINEVRGIKNVGYADANDSLKVDNRTMQIFILDVFLHEHRKKYGSGVFPLQGKNALHHKILMKYKWPLSVIREMSLNDSLFVLQDELILANLPEDAQRYLSHQEGTVQIAFDDLQEHEWKPTIAEIFLQVQER</sequence>
<dbReference type="Proteomes" id="UP000230961">
    <property type="component" value="Chromosome"/>
</dbReference>
<dbReference type="InterPro" id="IPR059241">
    <property type="entry name" value="SfIV_phage_associated"/>
</dbReference>
<dbReference type="AlphaFoldDB" id="A0A7U4GFY0"/>
<evidence type="ECO:0000313" key="2">
    <source>
        <dbReference type="Proteomes" id="UP000230961"/>
    </source>
</evidence>
<reference evidence="1 2" key="1">
    <citation type="submission" date="2017-11" db="EMBL/GenBank/DDBJ databases">
        <title>The complete genome sequence and comparative genome analysis of Yersinia enterocolitica strain LC20.</title>
        <authorList>
            <person name="Shi G."/>
            <person name="Su M."/>
            <person name="Liang J."/>
            <person name="Gu W."/>
            <person name="Xiao Y."/>
            <person name="Zhang Z."/>
            <person name="Qiu H."/>
            <person name="Duan R."/>
            <person name="Zhang Z."/>
            <person name="Li Y."/>
            <person name="Zhang X."/>
            <person name="Ling Y."/>
            <person name="Song L."/>
            <person name="Chen M."/>
            <person name="Zhao Y."/>
            <person name="Wu J."/>
            <person name="Jing H."/>
            <person name="Xiao J."/>
            <person name="Wang X."/>
        </authorList>
    </citation>
    <scope>NUCLEOTIDE SEQUENCE [LARGE SCALE GENOMIC DNA]</scope>
    <source>
        <strain evidence="1 2">LC20</strain>
    </source>
</reference>
<dbReference type="NCBIfam" id="NF033230">
    <property type="entry name" value="phage_region_01"/>
    <property type="match status" value="1"/>
</dbReference>